<gene>
    <name evidence="2" type="ORF">HYH02_013061</name>
</gene>
<reference evidence="2" key="1">
    <citation type="journal article" date="2020" name="bioRxiv">
        <title>Comparative genomics of Chlamydomonas.</title>
        <authorList>
            <person name="Craig R.J."/>
            <person name="Hasan A.R."/>
            <person name="Ness R.W."/>
            <person name="Keightley P.D."/>
        </authorList>
    </citation>
    <scope>NUCLEOTIDE SEQUENCE</scope>
    <source>
        <strain evidence="2">CCAP 11/173</strain>
    </source>
</reference>
<dbReference type="EMBL" id="JAEHOD010000068">
    <property type="protein sequence ID" value="KAG2432343.1"/>
    <property type="molecule type" value="Genomic_DNA"/>
</dbReference>
<evidence type="ECO:0000313" key="2">
    <source>
        <dbReference type="EMBL" id="KAG2432343.1"/>
    </source>
</evidence>
<accession>A0A835W066</accession>
<sequence>MRLTTMRTANPEVGTPAYMAPELFELDTEVVTHRADVYSLAVVIWVMLTGREPWKECHNVVALAYKVCMGVRPPLAGILSPQRCPHKLSRLITACWDRDPLRRPAAAEVLKELVLIKTQTTAAAATSGQLQQQPPPSS</sequence>
<comment type="caution">
    <text evidence="2">The sequence shown here is derived from an EMBL/GenBank/DDBJ whole genome shotgun (WGS) entry which is preliminary data.</text>
</comment>
<evidence type="ECO:0000259" key="1">
    <source>
        <dbReference type="PROSITE" id="PS50011"/>
    </source>
</evidence>
<dbReference type="SUPFAM" id="SSF56112">
    <property type="entry name" value="Protein kinase-like (PK-like)"/>
    <property type="match status" value="1"/>
</dbReference>
<feature type="domain" description="Protein kinase" evidence="1">
    <location>
        <begin position="1"/>
        <end position="115"/>
    </location>
</feature>
<organism evidence="2 3">
    <name type="scientific">Chlamydomonas schloesseri</name>
    <dbReference type="NCBI Taxonomy" id="2026947"/>
    <lineage>
        <taxon>Eukaryota</taxon>
        <taxon>Viridiplantae</taxon>
        <taxon>Chlorophyta</taxon>
        <taxon>core chlorophytes</taxon>
        <taxon>Chlorophyceae</taxon>
        <taxon>CS clade</taxon>
        <taxon>Chlamydomonadales</taxon>
        <taxon>Chlamydomonadaceae</taxon>
        <taxon>Chlamydomonas</taxon>
    </lineage>
</organism>
<dbReference type="Gene3D" id="1.10.510.10">
    <property type="entry name" value="Transferase(Phosphotransferase) domain 1"/>
    <property type="match status" value="1"/>
</dbReference>
<dbReference type="Pfam" id="PF00069">
    <property type="entry name" value="Pkinase"/>
    <property type="match status" value="1"/>
</dbReference>
<evidence type="ECO:0000313" key="3">
    <source>
        <dbReference type="Proteomes" id="UP000613740"/>
    </source>
</evidence>
<protein>
    <recommendedName>
        <fullName evidence="1">Protein kinase domain-containing protein</fullName>
    </recommendedName>
</protein>
<dbReference type="InterPro" id="IPR000719">
    <property type="entry name" value="Prot_kinase_dom"/>
</dbReference>
<name>A0A835W066_9CHLO</name>
<keyword evidence="3" id="KW-1185">Reference proteome</keyword>
<dbReference type="InterPro" id="IPR051681">
    <property type="entry name" value="Ser/Thr_Kinases-Pseudokinases"/>
</dbReference>
<dbReference type="PROSITE" id="PS50011">
    <property type="entry name" value="PROTEIN_KINASE_DOM"/>
    <property type="match status" value="1"/>
</dbReference>
<dbReference type="InterPro" id="IPR011009">
    <property type="entry name" value="Kinase-like_dom_sf"/>
</dbReference>
<dbReference type="PANTHER" id="PTHR44329">
    <property type="entry name" value="SERINE/THREONINE-PROTEIN KINASE TNNI3K-RELATED"/>
    <property type="match status" value="1"/>
</dbReference>
<dbReference type="OrthoDB" id="543893at2759"/>
<dbReference type="Proteomes" id="UP000613740">
    <property type="component" value="Unassembled WGS sequence"/>
</dbReference>
<dbReference type="AlphaFoldDB" id="A0A835W066"/>
<dbReference type="GO" id="GO:0005524">
    <property type="term" value="F:ATP binding"/>
    <property type="evidence" value="ECO:0007669"/>
    <property type="project" value="InterPro"/>
</dbReference>
<dbReference type="GO" id="GO:0004674">
    <property type="term" value="F:protein serine/threonine kinase activity"/>
    <property type="evidence" value="ECO:0007669"/>
    <property type="project" value="TreeGrafter"/>
</dbReference>
<proteinExistence type="predicted"/>
<dbReference type="PANTHER" id="PTHR44329:SF214">
    <property type="entry name" value="PROTEIN KINASE DOMAIN-CONTAINING PROTEIN"/>
    <property type="match status" value="1"/>
</dbReference>